<feature type="transmembrane region" description="Helical" evidence="8">
    <location>
        <begin position="238"/>
        <end position="260"/>
    </location>
</feature>
<keyword evidence="4 8" id="KW-0812">Transmembrane</keyword>
<feature type="region of interest" description="Disordered" evidence="7">
    <location>
        <begin position="26"/>
        <end position="92"/>
    </location>
</feature>
<sequence>SVISYIRLTALGLLFCLLARPVLKKHRPPTSSPFLPSPATNTTLSDRSFVKPTSTASHSIGVKMSDTEKKEEFARQAPPASDGEAEAVKSPASPAGFDKSAFPEGGAKAWLTVSGASACLFVSFGWVNCVGIFQDYYQENQLRDYTPSEIAWIPALQIFFMIFSGLFIGKVIDDYGPALPLAIGTFFHVFGLMMVSISKTYYQILLSQAICSAIGASMVFYPAFTCVTTWFFKKRGAAIGLTVCGSSLGGVIFPIMLIHLIPQIGFGWSMRVCAFLILALLIWANFTVRSRIPPTKRPFRVMAFFQPFRELPFSLLTAAVYFFYWGMFIPITFIVVEARAGGMSEGLSQYLVPILNGASIIGRTVPNALADKVGHFNMMIAMSFLTMILILGFWLPATGNAADITFAALFGVASGAGIGLTPVLVAHISPIQDIGVRTGAAYAVASIAALTGSPIGGAIISSSRGSFQNTKIFGGVCCAVGVVLFIAARVALVGWKPQKI</sequence>
<dbReference type="InterPro" id="IPR011701">
    <property type="entry name" value="MFS"/>
</dbReference>
<gene>
    <name evidence="10" type="ORF">GQ607_008137</name>
</gene>
<keyword evidence="6 8" id="KW-0472">Membrane</keyword>
<dbReference type="PANTHER" id="PTHR11360">
    <property type="entry name" value="MONOCARBOXYLATE TRANSPORTER"/>
    <property type="match status" value="1"/>
</dbReference>
<feature type="transmembrane region" description="Helical" evidence="8">
    <location>
        <begin position="178"/>
        <end position="197"/>
    </location>
</feature>
<evidence type="ECO:0000256" key="1">
    <source>
        <dbReference type="ARBA" id="ARBA00004141"/>
    </source>
</evidence>
<keyword evidence="3" id="KW-0813">Transport</keyword>
<dbReference type="InterPro" id="IPR050327">
    <property type="entry name" value="Proton-linked_MCT"/>
</dbReference>
<dbReference type="InterPro" id="IPR036259">
    <property type="entry name" value="MFS_trans_sf"/>
</dbReference>
<evidence type="ECO:0000256" key="7">
    <source>
        <dbReference type="SAM" id="MobiDB-lite"/>
    </source>
</evidence>
<evidence type="ECO:0000256" key="3">
    <source>
        <dbReference type="ARBA" id="ARBA00022448"/>
    </source>
</evidence>
<dbReference type="Proteomes" id="UP000434172">
    <property type="component" value="Unassembled WGS sequence"/>
</dbReference>
<feature type="transmembrane region" description="Helical" evidence="8">
    <location>
        <begin position="150"/>
        <end position="172"/>
    </location>
</feature>
<evidence type="ECO:0000256" key="2">
    <source>
        <dbReference type="ARBA" id="ARBA00006727"/>
    </source>
</evidence>
<feature type="transmembrane region" description="Helical" evidence="8">
    <location>
        <begin position="440"/>
        <end position="460"/>
    </location>
</feature>
<dbReference type="OrthoDB" id="5667at2759"/>
<dbReference type="GO" id="GO:0022857">
    <property type="term" value="F:transmembrane transporter activity"/>
    <property type="evidence" value="ECO:0007669"/>
    <property type="project" value="InterPro"/>
</dbReference>
<dbReference type="Gene3D" id="1.20.1250.20">
    <property type="entry name" value="MFS general substrate transporter like domains"/>
    <property type="match status" value="2"/>
</dbReference>
<dbReference type="Pfam" id="PF07690">
    <property type="entry name" value="MFS_1"/>
    <property type="match status" value="1"/>
</dbReference>
<feature type="transmembrane region" description="Helical" evidence="8">
    <location>
        <begin position="109"/>
        <end position="129"/>
    </location>
</feature>
<dbReference type="AlphaFoldDB" id="A0A8H3ZMD6"/>
<dbReference type="PANTHER" id="PTHR11360:SF224">
    <property type="entry name" value="MAJOR FACILITATOR SUPERFAMILY (MFS) PROFILE DOMAIN-CONTAINING PROTEIN-RELATED"/>
    <property type="match status" value="1"/>
</dbReference>
<proteinExistence type="inferred from homology"/>
<feature type="signal peptide" evidence="9">
    <location>
        <begin position="1"/>
        <end position="24"/>
    </location>
</feature>
<comment type="similarity">
    <text evidence="2">Belongs to the major facilitator superfamily. Monocarboxylate porter (TC 2.A.1.13) family.</text>
</comment>
<dbReference type="GO" id="GO:0016020">
    <property type="term" value="C:membrane"/>
    <property type="evidence" value="ECO:0007669"/>
    <property type="project" value="UniProtKB-SubCell"/>
</dbReference>
<comment type="subcellular location">
    <subcellularLocation>
        <location evidence="1">Membrane</location>
        <topology evidence="1">Multi-pass membrane protein</topology>
    </subcellularLocation>
</comment>
<evidence type="ECO:0000256" key="8">
    <source>
        <dbReference type="SAM" id="Phobius"/>
    </source>
</evidence>
<feature type="compositionally biased region" description="Basic and acidic residues" evidence="7">
    <location>
        <begin position="65"/>
        <end position="74"/>
    </location>
</feature>
<feature type="compositionally biased region" description="Polar residues" evidence="7">
    <location>
        <begin position="32"/>
        <end position="58"/>
    </location>
</feature>
<feature type="transmembrane region" description="Helical" evidence="8">
    <location>
        <begin position="272"/>
        <end position="292"/>
    </location>
</feature>
<reference evidence="10 11" key="1">
    <citation type="submission" date="2019-12" db="EMBL/GenBank/DDBJ databases">
        <title>A genome sequence resource for the geographically widespread anthracnose pathogen Colletotrichum asianum.</title>
        <authorList>
            <person name="Meng Y."/>
        </authorList>
    </citation>
    <scope>NUCLEOTIDE SEQUENCE [LARGE SCALE GENOMIC DNA]</scope>
    <source>
        <strain evidence="10 11">ICMP 18580</strain>
    </source>
</reference>
<evidence type="ECO:0000256" key="6">
    <source>
        <dbReference type="ARBA" id="ARBA00023136"/>
    </source>
</evidence>
<organism evidence="10 11">
    <name type="scientific">Colletotrichum asianum</name>
    <dbReference type="NCBI Taxonomy" id="702518"/>
    <lineage>
        <taxon>Eukaryota</taxon>
        <taxon>Fungi</taxon>
        <taxon>Dikarya</taxon>
        <taxon>Ascomycota</taxon>
        <taxon>Pezizomycotina</taxon>
        <taxon>Sordariomycetes</taxon>
        <taxon>Hypocreomycetidae</taxon>
        <taxon>Glomerellales</taxon>
        <taxon>Glomerellaceae</taxon>
        <taxon>Colletotrichum</taxon>
        <taxon>Colletotrichum gloeosporioides species complex</taxon>
    </lineage>
</organism>
<keyword evidence="11" id="KW-1185">Reference proteome</keyword>
<feature type="transmembrane region" description="Helical" evidence="8">
    <location>
        <begin position="472"/>
        <end position="495"/>
    </location>
</feature>
<name>A0A8H3ZMD6_9PEZI</name>
<protein>
    <submittedName>
        <fullName evidence="10">Monocarboxylate permease-like protein</fullName>
    </submittedName>
</protein>
<comment type="caution">
    <text evidence="10">The sequence shown here is derived from an EMBL/GenBank/DDBJ whole genome shotgun (WGS) entry which is preliminary data.</text>
</comment>
<feature type="transmembrane region" description="Helical" evidence="8">
    <location>
        <begin position="376"/>
        <end position="395"/>
    </location>
</feature>
<accession>A0A8H3ZMD6</accession>
<feature type="chain" id="PRO_5034316649" evidence="9">
    <location>
        <begin position="25"/>
        <end position="500"/>
    </location>
</feature>
<evidence type="ECO:0000313" key="10">
    <source>
        <dbReference type="EMBL" id="KAF0324698.1"/>
    </source>
</evidence>
<feature type="transmembrane region" description="Helical" evidence="8">
    <location>
        <begin position="407"/>
        <end position="428"/>
    </location>
</feature>
<keyword evidence="9" id="KW-0732">Signal</keyword>
<feature type="non-terminal residue" evidence="10">
    <location>
        <position position="1"/>
    </location>
</feature>
<evidence type="ECO:0000313" key="11">
    <source>
        <dbReference type="Proteomes" id="UP000434172"/>
    </source>
</evidence>
<evidence type="ECO:0000256" key="4">
    <source>
        <dbReference type="ARBA" id="ARBA00022692"/>
    </source>
</evidence>
<evidence type="ECO:0000256" key="9">
    <source>
        <dbReference type="SAM" id="SignalP"/>
    </source>
</evidence>
<feature type="transmembrane region" description="Helical" evidence="8">
    <location>
        <begin position="312"/>
        <end position="336"/>
    </location>
</feature>
<feature type="transmembrane region" description="Helical" evidence="8">
    <location>
        <begin position="209"/>
        <end position="232"/>
    </location>
</feature>
<keyword evidence="5 8" id="KW-1133">Transmembrane helix</keyword>
<evidence type="ECO:0000256" key="5">
    <source>
        <dbReference type="ARBA" id="ARBA00022989"/>
    </source>
</evidence>
<dbReference type="EMBL" id="WOWK01000042">
    <property type="protein sequence ID" value="KAF0324698.1"/>
    <property type="molecule type" value="Genomic_DNA"/>
</dbReference>
<dbReference type="SUPFAM" id="SSF103473">
    <property type="entry name" value="MFS general substrate transporter"/>
    <property type="match status" value="1"/>
</dbReference>